<dbReference type="Gene3D" id="3.40.50.2300">
    <property type="match status" value="1"/>
</dbReference>
<feature type="region of interest" description="Disordered" evidence="5">
    <location>
        <begin position="250"/>
        <end position="271"/>
    </location>
</feature>
<dbReference type="InterPro" id="IPR036196">
    <property type="entry name" value="Ptyr_pPase_sf"/>
</dbReference>
<evidence type="ECO:0000256" key="4">
    <source>
        <dbReference type="PIRSR" id="PIRSR617867-1"/>
    </source>
</evidence>
<dbReference type="SMART" id="SM00226">
    <property type="entry name" value="LMWPc"/>
    <property type="match status" value="1"/>
</dbReference>
<feature type="domain" description="Phosphotyrosine protein phosphatase I" evidence="7">
    <location>
        <begin position="8"/>
        <end position="184"/>
    </location>
</feature>
<accession>B6XVI1</accession>
<protein>
    <submittedName>
        <fullName evidence="8">Low molecular weight phosphotyrosine protein phosphatase</fullName>
    </submittedName>
</protein>
<dbReference type="PRINTS" id="PR00719">
    <property type="entry name" value="LMWPTPASE"/>
</dbReference>
<organism evidence="8 9">
    <name type="scientific">Bifidobacterium catenulatum DSM 16992 = JCM 1194 = LMG 11043</name>
    <dbReference type="NCBI Taxonomy" id="566552"/>
    <lineage>
        <taxon>Bacteria</taxon>
        <taxon>Bacillati</taxon>
        <taxon>Actinomycetota</taxon>
        <taxon>Actinomycetes</taxon>
        <taxon>Bifidobacteriales</taxon>
        <taxon>Bifidobacteriaceae</taxon>
        <taxon>Bifidobacterium</taxon>
    </lineage>
</organism>
<keyword evidence="6" id="KW-1133">Transmembrane helix</keyword>
<keyword evidence="6" id="KW-0812">Transmembrane</keyword>
<feature type="compositionally biased region" description="Pro residues" evidence="5">
    <location>
        <begin position="603"/>
        <end position="665"/>
    </location>
</feature>
<dbReference type="eggNOG" id="COG0810">
    <property type="taxonomic scope" value="Bacteria"/>
</dbReference>
<keyword evidence="2" id="KW-0378">Hydrolase</keyword>
<feature type="compositionally biased region" description="Acidic residues" evidence="5">
    <location>
        <begin position="253"/>
        <end position="268"/>
    </location>
</feature>
<evidence type="ECO:0000256" key="3">
    <source>
        <dbReference type="ARBA" id="ARBA00022912"/>
    </source>
</evidence>
<proteinExistence type="inferred from homology"/>
<dbReference type="PANTHER" id="PTHR11717:SF31">
    <property type="entry name" value="LOW MOLECULAR WEIGHT PROTEIN-TYROSINE-PHOSPHATASE ETP-RELATED"/>
    <property type="match status" value="1"/>
</dbReference>
<dbReference type="InterPro" id="IPR017867">
    <property type="entry name" value="Tyr_phospatase_low_mol_wt"/>
</dbReference>
<dbReference type="eggNOG" id="COG0394">
    <property type="taxonomic scope" value="Bacteria"/>
</dbReference>
<name>B6XVI1_9BIFI</name>
<dbReference type="InterPro" id="IPR050438">
    <property type="entry name" value="LMW_PTPase"/>
</dbReference>
<dbReference type="SUPFAM" id="SSF52788">
    <property type="entry name" value="Phosphotyrosine protein phosphatases I"/>
    <property type="match status" value="1"/>
</dbReference>
<comment type="caution">
    <text evidence="8">The sequence shown here is derived from an EMBL/GenBank/DDBJ whole genome shotgun (WGS) entry which is preliminary data.</text>
</comment>
<dbReference type="GO" id="GO:0004725">
    <property type="term" value="F:protein tyrosine phosphatase activity"/>
    <property type="evidence" value="ECO:0007669"/>
    <property type="project" value="InterPro"/>
</dbReference>
<evidence type="ECO:0000256" key="5">
    <source>
        <dbReference type="SAM" id="MobiDB-lite"/>
    </source>
</evidence>
<evidence type="ECO:0000313" key="8">
    <source>
        <dbReference type="EMBL" id="EEB21381.1"/>
    </source>
</evidence>
<feature type="active site" evidence="4">
    <location>
        <position position="20"/>
    </location>
</feature>
<evidence type="ECO:0000256" key="1">
    <source>
        <dbReference type="ARBA" id="ARBA00011063"/>
    </source>
</evidence>
<dbReference type="AlphaFoldDB" id="B6XVI1"/>
<gene>
    <name evidence="8" type="ORF">BIFCAT_01210</name>
</gene>
<evidence type="ECO:0000313" key="9">
    <source>
        <dbReference type="Proteomes" id="UP000003882"/>
    </source>
</evidence>
<dbReference type="PANTHER" id="PTHR11717">
    <property type="entry name" value="LOW MOLECULAR WEIGHT PROTEIN TYROSINE PHOSPHATASE"/>
    <property type="match status" value="1"/>
</dbReference>
<dbReference type="Pfam" id="PF01451">
    <property type="entry name" value="LMWPc"/>
    <property type="match status" value="1"/>
</dbReference>
<feature type="region of interest" description="Disordered" evidence="5">
    <location>
        <begin position="511"/>
        <end position="534"/>
    </location>
</feature>
<evidence type="ECO:0000256" key="6">
    <source>
        <dbReference type="SAM" id="Phobius"/>
    </source>
</evidence>
<evidence type="ECO:0000256" key="2">
    <source>
        <dbReference type="ARBA" id="ARBA00022801"/>
    </source>
</evidence>
<dbReference type="InterPro" id="IPR023485">
    <property type="entry name" value="Ptyr_pPase"/>
</dbReference>
<evidence type="ECO:0000259" key="7">
    <source>
        <dbReference type="SMART" id="SM00226"/>
    </source>
</evidence>
<sequence length="677" mass="71792">MVEGFKNMRVLFICTGNICRSPMGELLFRTYTQGTSLEVGSAGTHSLAGHSIDPSSKALMDAVGINSSQFRSTQLTQDIADNSDLILCFEPEQRHNIVVIAPTALPYTFTLTDFSNMCAYCAQHNMITGVTIQERLQSVIDQSMQIRPMLPPSATIPDPYRKNFEAFRSAARATNDAIRNILRSISYNTTPAVQSVKETVQLGNPPHFHGDVVHGDWPLPDLSFDNAVAPADIVVKDNTEVETANTKLIAPDDLPDDVQSDESSDQDEMPVVVEDTSIRDKAAAAEKKSKKRKIIIIASAATVAALLAVGGTVAWHVTSVNAQRDAFSSCKQSATRYAKVKKRYDAAIQNANLLVSVPSDQLADSKTASTLKDALSNAYDFIPTTQCVASLSTENLTRAAKQNNKNAKAMEQSLTTLTKASDALSKSRNAKADSSVEAAKQSLKTTLEQAKSLMDSSKDNVSDEKTRTSLQQAIDAANQVLNGEGPSINALSKARENVESAMKAVADSVAKHNADSKAYETAEDDSDSSSSNRVYYNPSIYAPALKQNALTNTGISGDSSSKNESGNNSGSSSGGNGNSNNKHESGSNSSGNGSGNSGETKPTPTPTPDPDPTPTPDPDPTPTPNPDPTPTPDPDPTPTPNPDPTPTPDPDPTPTPNPDPTPTPDPGSGGESTQTAE</sequence>
<keyword evidence="3" id="KW-0904">Protein phosphatase</keyword>
<feature type="compositionally biased region" description="Basic and acidic residues" evidence="5">
    <location>
        <begin position="511"/>
        <end position="520"/>
    </location>
</feature>
<dbReference type="Proteomes" id="UP000003882">
    <property type="component" value="Unassembled WGS sequence"/>
</dbReference>
<feature type="active site" description="Nucleophile" evidence="4">
    <location>
        <position position="14"/>
    </location>
</feature>
<feature type="region of interest" description="Disordered" evidence="5">
    <location>
        <begin position="552"/>
        <end position="677"/>
    </location>
</feature>
<dbReference type="EMBL" id="ABXY01000016">
    <property type="protein sequence ID" value="EEB21381.1"/>
    <property type="molecule type" value="Genomic_DNA"/>
</dbReference>
<comment type="similarity">
    <text evidence="1">Belongs to the low molecular weight phosphotyrosine protein phosphatase family.</text>
</comment>
<reference evidence="8 9" key="2">
    <citation type="submission" date="2008-10" db="EMBL/GenBank/DDBJ databases">
        <authorList>
            <person name="Fulton L."/>
            <person name="Clifton S."/>
            <person name="Fulton B."/>
            <person name="Xu J."/>
            <person name="Minx P."/>
            <person name="Pepin K.H."/>
            <person name="Johnson M."/>
            <person name="Bhonagiri V."/>
            <person name="Nash W.E."/>
            <person name="Mardis E.R."/>
            <person name="Wilson R.K."/>
        </authorList>
    </citation>
    <scope>NUCLEOTIDE SEQUENCE [LARGE SCALE GENOMIC DNA]</scope>
    <source>
        <strain evidence="8 9">DSM 16992</strain>
    </source>
</reference>
<feature type="compositionally biased region" description="Low complexity" evidence="5">
    <location>
        <begin position="556"/>
        <end position="571"/>
    </location>
</feature>
<feature type="transmembrane region" description="Helical" evidence="6">
    <location>
        <begin position="294"/>
        <end position="317"/>
    </location>
</feature>
<reference evidence="8 9" key="1">
    <citation type="submission" date="2008-10" db="EMBL/GenBank/DDBJ databases">
        <title>Draft genome sequence of Bifidobacterium catenulatum (DSM 16992).</title>
        <authorList>
            <person name="Sudarsanam P."/>
            <person name="Ley R."/>
            <person name="Guruge J."/>
            <person name="Turnbaugh P.J."/>
            <person name="Mahowald M."/>
            <person name="Liep D."/>
            <person name="Gordon J."/>
        </authorList>
    </citation>
    <scope>NUCLEOTIDE SEQUENCE [LARGE SCALE GENOMIC DNA]</scope>
    <source>
        <strain evidence="8 9">DSM 16992</strain>
    </source>
</reference>
<keyword evidence="6" id="KW-0472">Membrane</keyword>